<name>A0A482XP09_LAOST</name>
<feature type="signal peptide" evidence="2">
    <location>
        <begin position="1"/>
        <end position="28"/>
    </location>
</feature>
<proteinExistence type="predicted"/>
<sequence>MQVQVASSSPLVLHVIVLLFVLNTITRTQIFSNAEETRAKNKRGYLRHPGYFSGKFGHLYSAEDFFPNGKNESIQAGFASSTSRQPLYRVSPAMFQQVGVGEGSNLKHGALRGDAAGPEENYNIAKHNHDEFPHIDPSSSIHNERNTGLKGKGRQTIAKLPQSIPYFEQNNRGTYKKGKGNNRPPSRFTVPPEYTKTTQPVHYTTERVTMHPTTTENNFFTTWPTTPGFKGKGHHKPATMFTIPPEFTQTTEPVYYPTEPVTMHPTTTETEIFTTHPTTSGIKKGKGHHKPASKFTIPSEYTRTTEPRHHQTVPVTSYPETTQQVYTTHPTTSGVKKGKGHHKPATMFTIPPEFTQTTEPVY</sequence>
<dbReference type="Proteomes" id="UP000291343">
    <property type="component" value="Unassembled WGS sequence"/>
</dbReference>
<reference evidence="3 4" key="1">
    <citation type="journal article" date="2017" name="Gigascience">
        <title>Genome sequence of the small brown planthopper, Laodelphax striatellus.</title>
        <authorList>
            <person name="Zhu J."/>
            <person name="Jiang F."/>
            <person name="Wang X."/>
            <person name="Yang P."/>
            <person name="Bao Y."/>
            <person name="Zhao W."/>
            <person name="Wang W."/>
            <person name="Lu H."/>
            <person name="Wang Q."/>
            <person name="Cui N."/>
            <person name="Li J."/>
            <person name="Chen X."/>
            <person name="Luo L."/>
            <person name="Yu J."/>
            <person name="Kang L."/>
            <person name="Cui F."/>
        </authorList>
    </citation>
    <scope>NUCLEOTIDE SEQUENCE [LARGE SCALE GENOMIC DNA]</scope>
    <source>
        <strain evidence="3">Lst14</strain>
    </source>
</reference>
<feature type="chain" id="PRO_5019745895" evidence="2">
    <location>
        <begin position="29"/>
        <end position="362"/>
    </location>
</feature>
<evidence type="ECO:0000256" key="2">
    <source>
        <dbReference type="SAM" id="SignalP"/>
    </source>
</evidence>
<dbReference type="AlphaFoldDB" id="A0A482XP09"/>
<feature type="region of interest" description="Disordered" evidence="1">
    <location>
        <begin position="329"/>
        <end position="348"/>
    </location>
</feature>
<feature type="region of interest" description="Disordered" evidence="1">
    <location>
        <begin position="169"/>
        <end position="194"/>
    </location>
</feature>
<comment type="caution">
    <text evidence="3">The sequence shown here is derived from an EMBL/GenBank/DDBJ whole genome shotgun (WGS) entry which is preliminary data.</text>
</comment>
<accession>A0A482XP09</accession>
<protein>
    <submittedName>
        <fullName evidence="3">Uncharacterized protein</fullName>
    </submittedName>
</protein>
<keyword evidence="4" id="KW-1185">Reference proteome</keyword>
<organism evidence="3 4">
    <name type="scientific">Laodelphax striatellus</name>
    <name type="common">Small brown planthopper</name>
    <name type="synonym">Delphax striatella</name>
    <dbReference type="NCBI Taxonomy" id="195883"/>
    <lineage>
        <taxon>Eukaryota</taxon>
        <taxon>Metazoa</taxon>
        <taxon>Ecdysozoa</taxon>
        <taxon>Arthropoda</taxon>
        <taxon>Hexapoda</taxon>
        <taxon>Insecta</taxon>
        <taxon>Pterygota</taxon>
        <taxon>Neoptera</taxon>
        <taxon>Paraneoptera</taxon>
        <taxon>Hemiptera</taxon>
        <taxon>Auchenorrhyncha</taxon>
        <taxon>Fulgoroidea</taxon>
        <taxon>Delphacidae</taxon>
        <taxon>Criomorphinae</taxon>
        <taxon>Laodelphax</taxon>
    </lineage>
</organism>
<evidence type="ECO:0000313" key="3">
    <source>
        <dbReference type="EMBL" id="RZF47240.1"/>
    </source>
</evidence>
<feature type="region of interest" description="Disordered" evidence="1">
    <location>
        <begin position="132"/>
        <end position="153"/>
    </location>
</feature>
<gene>
    <name evidence="3" type="ORF">LSTR_LSTR004949</name>
</gene>
<evidence type="ECO:0000313" key="4">
    <source>
        <dbReference type="Proteomes" id="UP000291343"/>
    </source>
</evidence>
<keyword evidence="2" id="KW-0732">Signal</keyword>
<dbReference type="InParanoid" id="A0A482XP09"/>
<dbReference type="EMBL" id="QKKF02004629">
    <property type="protein sequence ID" value="RZF47240.1"/>
    <property type="molecule type" value="Genomic_DNA"/>
</dbReference>
<evidence type="ECO:0000256" key="1">
    <source>
        <dbReference type="SAM" id="MobiDB-lite"/>
    </source>
</evidence>